<dbReference type="Pfam" id="PF13637">
    <property type="entry name" value="Ank_4"/>
    <property type="match status" value="1"/>
</dbReference>
<accession>A0A6B2LFI0</accession>
<dbReference type="SUPFAM" id="SSF48403">
    <property type="entry name" value="Ankyrin repeat"/>
    <property type="match status" value="1"/>
</dbReference>
<dbReference type="InterPro" id="IPR036770">
    <property type="entry name" value="Ankyrin_rpt-contain_sf"/>
</dbReference>
<name>A0A6B2LFI0_9EUKA</name>
<dbReference type="EMBL" id="GIBP01006785">
    <property type="protein sequence ID" value="NDV35754.1"/>
    <property type="molecule type" value="Transcribed_RNA"/>
</dbReference>
<dbReference type="Gene3D" id="1.25.40.20">
    <property type="entry name" value="Ankyrin repeat-containing domain"/>
    <property type="match status" value="1"/>
</dbReference>
<dbReference type="AlphaFoldDB" id="A0A6B2LFI0"/>
<organism evidence="1">
    <name type="scientific">Arcella intermedia</name>
    <dbReference type="NCBI Taxonomy" id="1963864"/>
    <lineage>
        <taxon>Eukaryota</taxon>
        <taxon>Amoebozoa</taxon>
        <taxon>Tubulinea</taxon>
        <taxon>Elardia</taxon>
        <taxon>Arcellinida</taxon>
        <taxon>Sphaerothecina</taxon>
        <taxon>Arcellidae</taxon>
        <taxon>Arcella</taxon>
    </lineage>
</organism>
<reference evidence="1" key="1">
    <citation type="journal article" date="2020" name="J. Eukaryot. Microbiol.">
        <title>De novo Sequencing, Assembly and Annotation of the Transcriptome for the Free-Living Testate Amoeba Arcella intermedia.</title>
        <authorList>
            <person name="Ribeiro G.M."/>
            <person name="Porfirio-Sousa A.L."/>
            <person name="Maurer-Alcala X.X."/>
            <person name="Katz L.A."/>
            <person name="Lahr D.J.G."/>
        </authorList>
    </citation>
    <scope>NUCLEOTIDE SEQUENCE</scope>
</reference>
<dbReference type="SMART" id="SM00248">
    <property type="entry name" value="ANK"/>
    <property type="match status" value="3"/>
</dbReference>
<evidence type="ECO:0000313" key="1">
    <source>
        <dbReference type="EMBL" id="NDV35754.1"/>
    </source>
</evidence>
<protein>
    <submittedName>
        <fullName evidence="1">Uncharacterized protein</fullName>
    </submittedName>
</protein>
<proteinExistence type="predicted"/>
<dbReference type="InterPro" id="IPR002110">
    <property type="entry name" value="Ankyrin_rpt"/>
</dbReference>
<sequence length="243" mass="27436">MGFPLDYACSCCPIEIIDWLISKGAIINTNPELYFPPIFRALSKGRADIVELLIENRVDLTVSDSQNTNVLHYLSSSLTHEKRMKFANMFIDLKIPYQISTGPIKSPTHAAILSNDPELLKLLLKLTPPELLHETDPRGNLLCLGLQRAYDRICWVLLDAGVTVLDCALYDALRWSANEWVLVTPPSQGLLQEIIQRNPSTVLYHPEDSTLEPMEVMLSRVDVDLREVVQNARNVPFQVKAEI</sequence>